<comment type="caution">
    <text evidence="1">The sequence shown here is derived from an EMBL/GenBank/DDBJ whole genome shotgun (WGS) entry which is preliminary data.</text>
</comment>
<proteinExistence type="predicted"/>
<dbReference type="AlphaFoldDB" id="A0AAV4Q344"/>
<evidence type="ECO:0000313" key="2">
    <source>
        <dbReference type="Proteomes" id="UP001054945"/>
    </source>
</evidence>
<accession>A0AAV4Q344</accession>
<dbReference type="EMBL" id="BPLR01005512">
    <property type="protein sequence ID" value="GIY02859.1"/>
    <property type="molecule type" value="Genomic_DNA"/>
</dbReference>
<dbReference type="PROSITE" id="PS51257">
    <property type="entry name" value="PROKAR_LIPOPROTEIN"/>
    <property type="match status" value="1"/>
</dbReference>
<gene>
    <name evidence="1" type="ORF">CEXT_18681</name>
</gene>
<protein>
    <recommendedName>
        <fullName evidence="3">LAGLIDADG homing endonuclease</fullName>
    </recommendedName>
</protein>
<dbReference type="Proteomes" id="UP001054945">
    <property type="component" value="Unassembled WGS sequence"/>
</dbReference>
<name>A0AAV4Q344_CAEEX</name>
<organism evidence="1 2">
    <name type="scientific">Caerostris extrusa</name>
    <name type="common">Bark spider</name>
    <name type="synonym">Caerostris bankana</name>
    <dbReference type="NCBI Taxonomy" id="172846"/>
    <lineage>
        <taxon>Eukaryota</taxon>
        <taxon>Metazoa</taxon>
        <taxon>Ecdysozoa</taxon>
        <taxon>Arthropoda</taxon>
        <taxon>Chelicerata</taxon>
        <taxon>Arachnida</taxon>
        <taxon>Araneae</taxon>
        <taxon>Araneomorphae</taxon>
        <taxon>Entelegynae</taxon>
        <taxon>Araneoidea</taxon>
        <taxon>Araneidae</taxon>
        <taxon>Caerostris</taxon>
    </lineage>
</organism>
<reference evidence="1 2" key="1">
    <citation type="submission" date="2021-06" db="EMBL/GenBank/DDBJ databases">
        <title>Caerostris extrusa draft genome.</title>
        <authorList>
            <person name="Kono N."/>
            <person name="Arakawa K."/>
        </authorList>
    </citation>
    <scope>NUCLEOTIDE SEQUENCE [LARGE SCALE GENOMIC DNA]</scope>
</reference>
<sequence>MAKLWSAKLNVTFKSGQICLSFTSSCTRYNRLLIPVTIADGICHKANILSAVLRKGVSVLLARLHQVRIHSSSSNSRTCVAWFIKFTKPQHTNVHFASIECGSSIICYLNKDGLLNVKVFECCWTMAAEKHYNVQTSRTRLVHNLRVSSSNETARTTSIVKIPVPPDPKPANERPITQSIVGRLYYRAGDGNYPP</sequence>
<keyword evidence="2" id="KW-1185">Reference proteome</keyword>
<evidence type="ECO:0008006" key="3">
    <source>
        <dbReference type="Google" id="ProtNLM"/>
    </source>
</evidence>
<evidence type="ECO:0000313" key="1">
    <source>
        <dbReference type="EMBL" id="GIY02859.1"/>
    </source>
</evidence>